<comment type="caution">
    <text evidence="1">The sequence shown here is derived from an EMBL/GenBank/DDBJ whole genome shotgun (WGS) entry which is preliminary data.</text>
</comment>
<reference evidence="1 2" key="1">
    <citation type="submission" date="2021-12" db="EMBL/GenBank/DDBJ databases">
        <title>Genome sequencing of bacteria with rrn-lacking chromosome and rrn-plasmid.</title>
        <authorList>
            <person name="Anda M."/>
            <person name="Iwasaki W."/>
        </authorList>
    </citation>
    <scope>NUCLEOTIDE SEQUENCE [LARGE SCALE GENOMIC DNA]</scope>
    <source>
        <strain evidence="1 2">NBRC 15940</strain>
    </source>
</reference>
<organism evidence="1 2">
    <name type="scientific">Persicobacter diffluens</name>
    <dbReference type="NCBI Taxonomy" id="981"/>
    <lineage>
        <taxon>Bacteria</taxon>
        <taxon>Pseudomonadati</taxon>
        <taxon>Bacteroidota</taxon>
        <taxon>Cytophagia</taxon>
        <taxon>Cytophagales</taxon>
        <taxon>Persicobacteraceae</taxon>
        <taxon>Persicobacter</taxon>
    </lineage>
</organism>
<evidence type="ECO:0000313" key="2">
    <source>
        <dbReference type="Proteomes" id="UP001310022"/>
    </source>
</evidence>
<dbReference type="EMBL" id="BQKE01000001">
    <property type="protein sequence ID" value="GJM61802.1"/>
    <property type="molecule type" value="Genomic_DNA"/>
</dbReference>
<keyword evidence="2" id="KW-1185">Reference proteome</keyword>
<dbReference type="Proteomes" id="UP001310022">
    <property type="component" value="Unassembled WGS sequence"/>
</dbReference>
<sequence length="33" mass="4000">MLNQVITVNMERRGWSRYKRRGEVEFIEESMGP</sequence>
<protein>
    <submittedName>
        <fullName evidence="1">Uncharacterized protein</fullName>
    </submittedName>
</protein>
<name>A0AAN4VZZ0_9BACT</name>
<accession>A0AAN4VZZ0</accession>
<evidence type="ECO:0000313" key="1">
    <source>
        <dbReference type="EMBL" id="GJM61802.1"/>
    </source>
</evidence>
<gene>
    <name evidence="1" type="ORF">PEDI_23540</name>
</gene>
<dbReference type="AlphaFoldDB" id="A0AAN4VZZ0"/>
<proteinExistence type="predicted"/>